<keyword evidence="4" id="KW-1185">Reference proteome</keyword>
<protein>
    <recommendedName>
        <fullName evidence="2">Lysozyme inhibitor LprI-like N-terminal domain-containing protein</fullName>
    </recommendedName>
</protein>
<comment type="caution">
    <text evidence="3">The sequence shown here is derived from an EMBL/GenBank/DDBJ whole genome shotgun (WGS) entry which is preliminary data.</text>
</comment>
<dbReference type="AlphaFoldDB" id="A0A158B0W2"/>
<evidence type="ECO:0000313" key="3">
    <source>
        <dbReference type="EMBL" id="SAK63550.1"/>
    </source>
</evidence>
<dbReference type="PANTHER" id="PTHR39176">
    <property type="entry name" value="PERIPLASMIC PROTEIN-RELATED"/>
    <property type="match status" value="1"/>
</dbReference>
<dbReference type="RefSeq" id="WP_074168872.1">
    <property type="nucleotide sequence ID" value="NZ_FCNX02000005.1"/>
</dbReference>
<name>A0A158B0W2_9BURK</name>
<dbReference type="Pfam" id="PF07007">
    <property type="entry name" value="LprI"/>
    <property type="match status" value="1"/>
</dbReference>
<dbReference type="InterPro" id="IPR009739">
    <property type="entry name" value="LprI-like_N"/>
</dbReference>
<feature type="chain" id="PRO_5007621322" description="Lysozyme inhibitor LprI-like N-terminal domain-containing protein" evidence="1">
    <location>
        <begin position="22"/>
        <end position="192"/>
    </location>
</feature>
<evidence type="ECO:0000259" key="2">
    <source>
        <dbReference type="Pfam" id="PF07007"/>
    </source>
</evidence>
<accession>A0A158B0W2</accession>
<dbReference type="Proteomes" id="UP000054903">
    <property type="component" value="Unassembled WGS sequence"/>
</dbReference>
<feature type="domain" description="Lysozyme inhibitor LprI-like N-terminal" evidence="2">
    <location>
        <begin position="27"/>
        <end position="113"/>
    </location>
</feature>
<gene>
    <name evidence="3" type="ORF">AWB77_02283</name>
</gene>
<keyword evidence="1" id="KW-0732">Signal</keyword>
<reference evidence="3" key="1">
    <citation type="submission" date="2016-01" db="EMBL/GenBank/DDBJ databases">
        <authorList>
            <person name="Peeters C."/>
        </authorList>
    </citation>
    <scope>NUCLEOTIDE SEQUENCE</scope>
    <source>
        <strain evidence="3">LMG 29320</strain>
    </source>
</reference>
<dbReference type="STRING" id="1777138.AWB77_02283"/>
<dbReference type="EMBL" id="FCNX02000005">
    <property type="protein sequence ID" value="SAK63550.1"/>
    <property type="molecule type" value="Genomic_DNA"/>
</dbReference>
<sequence length="192" mass="22496">MFKIISVSIFISFFLSNLASAASMCDSNITRELEDCAKSNFDLADQVLNKRYREVTSKLPELDRTLFINAQKEWIKYKETTCRGAYESTSPGQEAGIDRWTCLDQMTRTRTNEINYIDTGIGADEFYRALDVVARYYEQGDRNRFITKLVADLAKDENRDWQMYVRDTCALAVRRTREEKDTCVARQQFYRY</sequence>
<proteinExistence type="predicted"/>
<feature type="signal peptide" evidence="1">
    <location>
        <begin position="1"/>
        <end position="21"/>
    </location>
</feature>
<dbReference type="OrthoDB" id="7340239at2"/>
<organism evidence="3 4">
    <name type="scientific">Caballeronia fortuita</name>
    <dbReference type="NCBI Taxonomy" id="1777138"/>
    <lineage>
        <taxon>Bacteria</taxon>
        <taxon>Pseudomonadati</taxon>
        <taxon>Pseudomonadota</taxon>
        <taxon>Betaproteobacteria</taxon>
        <taxon>Burkholderiales</taxon>
        <taxon>Burkholderiaceae</taxon>
        <taxon>Caballeronia</taxon>
    </lineage>
</organism>
<dbReference type="Gene3D" id="1.20.1270.180">
    <property type="match status" value="1"/>
</dbReference>
<dbReference type="PANTHER" id="PTHR39176:SF1">
    <property type="entry name" value="PERIPLASMIC PROTEIN"/>
    <property type="match status" value="1"/>
</dbReference>
<evidence type="ECO:0000256" key="1">
    <source>
        <dbReference type="SAM" id="SignalP"/>
    </source>
</evidence>
<evidence type="ECO:0000313" key="4">
    <source>
        <dbReference type="Proteomes" id="UP000054903"/>
    </source>
</evidence>